<dbReference type="PANTHER" id="PTHR37544">
    <property type="entry name" value="SPRAY-RELATED"/>
    <property type="match status" value="1"/>
</dbReference>
<dbReference type="AlphaFoldDB" id="A0A165AGF6"/>
<evidence type="ECO:0008006" key="5">
    <source>
        <dbReference type="Google" id="ProtNLM"/>
    </source>
</evidence>
<evidence type="ECO:0000256" key="1">
    <source>
        <dbReference type="SAM" id="MobiDB-lite"/>
    </source>
</evidence>
<protein>
    <recommendedName>
        <fullName evidence="5">Phosphoribosylaminoimidazole-succinocarboxamide synthase</fullName>
    </recommendedName>
</protein>
<dbReference type="GeneID" id="28895753"/>
<feature type="transmembrane region" description="Helical" evidence="2">
    <location>
        <begin position="693"/>
        <end position="711"/>
    </location>
</feature>
<keyword evidence="4" id="KW-1185">Reference proteome</keyword>
<feature type="compositionally biased region" description="Basic residues" evidence="1">
    <location>
        <begin position="105"/>
        <end position="115"/>
    </location>
</feature>
<feature type="compositionally biased region" description="Basic and acidic residues" evidence="1">
    <location>
        <begin position="188"/>
        <end position="198"/>
    </location>
</feature>
<dbReference type="OrthoDB" id="3057599at2759"/>
<organism evidence="3 4">
    <name type="scientific">Xylona heveae (strain CBS 132557 / TC161)</name>
    <dbReference type="NCBI Taxonomy" id="1328760"/>
    <lineage>
        <taxon>Eukaryota</taxon>
        <taxon>Fungi</taxon>
        <taxon>Dikarya</taxon>
        <taxon>Ascomycota</taxon>
        <taxon>Pezizomycotina</taxon>
        <taxon>Xylonomycetes</taxon>
        <taxon>Xylonales</taxon>
        <taxon>Xylonaceae</taxon>
        <taxon>Xylona</taxon>
    </lineage>
</organism>
<feature type="region of interest" description="Disordered" evidence="1">
    <location>
        <begin position="34"/>
        <end position="198"/>
    </location>
</feature>
<evidence type="ECO:0000313" key="4">
    <source>
        <dbReference type="Proteomes" id="UP000076632"/>
    </source>
</evidence>
<feature type="transmembrane region" description="Helical" evidence="2">
    <location>
        <begin position="228"/>
        <end position="251"/>
    </location>
</feature>
<dbReference type="RefSeq" id="XP_018185988.1">
    <property type="nucleotide sequence ID" value="XM_018330616.1"/>
</dbReference>
<reference evidence="3 4" key="1">
    <citation type="journal article" date="2016" name="Fungal Biol.">
        <title>The genome of Xylona heveae provides a window into fungal endophytism.</title>
        <authorList>
            <person name="Gazis R."/>
            <person name="Kuo A."/>
            <person name="Riley R."/>
            <person name="LaButti K."/>
            <person name="Lipzen A."/>
            <person name="Lin J."/>
            <person name="Amirebrahimi M."/>
            <person name="Hesse C.N."/>
            <person name="Spatafora J.W."/>
            <person name="Henrissat B."/>
            <person name="Hainaut M."/>
            <person name="Grigoriev I.V."/>
            <person name="Hibbett D.S."/>
        </authorList>
    </citation>
    <scope>NUCLEOTIDE SEQUENCE [LARGE SCALE GENOMIC DNA]</scope>
    <source>
        <strain evidence="3 4">TC161</strain>
    </source>
</reference>
<feature type="compositionally biased region" description="Basic and acidic residues" evidence="1">
    <location>
        <begin position="158"/>
        <end position="172"/>
    </location>
</feature>
<dbReference type="InParanoid" id="A0A165AGF6"/>
<gene>
    <name evidence="3" type="ORF">L228DRAFT_233038</name>
</gene>
<sequence length="802" mass="90288">MNSESPKLHSVNVSQPQLLHSVSRQSIAASDDFYSFSESGNDLSSQDGDRSTVVSCRSPSRLSPATIYEDPLSEPESLSARDVMRMPSNLQIPSTVRAVPSSQRTARHSSSRSSRRPVDADRNQPTPGMDDTPYIRFAIDQLTRDEEEPEPHNGNSRPSEDYPVDRLIHDEGLGYLSSVRNPRRGPHSRQEERDPESYGREVFVPIDTPANSLRYPHLNFLPGILRPVAVGALLFCCLLMLAGLIFCGVWSNKHHGLWDYKGLGGGRYFVFQFLPQMLAAVILLWLFALQTAACRVLPFVSMASTALGKRTGALFTPLFQTRFLLPQFAYFRNGHVFLGACFSVFWLSVFTLPLQCSLFQVRYLSDQGVWRWSTVQPVVWTLVALYALLSIALVAIAAYFFRRSTGLRWDPSSLADVLVLLQQSNILDNYTKSEIMSRKNVGKRFSYNSNRLGYWKTSERPADVFYAIGEEGPHTRRYSVQQGRLVEKPTDARLQQDFDPERQRPVRSSTNESLRRDIYSSHIRYRWTPWFLRTGWVISWIVIGFALLIAFLVVSFVKNAIKHGWLPLLPAAPNSEIFSSANFLYSFLPSLLGTILFLAWQPIDMYFRALQPYANLANPNGVNAEKSLLLDYTSCFPIEVTVKAVISGHSKVAWFSFMSIVSVTLPVLAGGVFWAELFVDDSQVRMAADLSAFYAIIVFLIIYVLSLACIWPTKKRYLPHGIATLAEIISFVYQSPLLGDLAFKEPKSKTDLVTRLLSAPPRETAIPLYAFGVYLGRDGREHLGIDRLQRPGAPEMIITTGG</sequence>
<dbReference type="EMBL" id="KV407463">
    <property type="protein sequence ID" value="KZF20433.1"/>
    <property type="molecule type" value="Genomic_DNA"/>
</dbReference>
<feature type="transmembrane region" description="Helical" evidence="2">
    <location>
        <begin position="336"/>
        <end position="360"/>
    </location>
</feature>
<dbReference type="STRING" id="1328760.A0A165AGF6"/>
<feature type="transmembrane region" description="Helical" evidence="2">
    <location>
        <begin position="380"/>
        <end position="401"/>
    </location>
</feature>
<dbReference type="OMA" id="YLPWCLR"/>
<keyword evidence="2" id="KW-0472">Membrane</keyword>
<feature type="transmembrane region" description="Helical" evidence="2">
    <location>
        <begin position="652"/>
        <end position="673"/>
    </location>
</feature>
<feature type="transmembrane region" description="Helical" evidence="2">
    <location>
        <begin position="271"/>
        <end position="289"/>
    </location>
</feature>
<dbReference type="InterPro" id="IPR021840">
    <property type="entry name" value="DUF3433"/>
</dbReference>
<accession>A0A165AGF6</accession>
<feature type="transmembrane region" description="Helical" evidence="2">
    <location>
        <begin position="577"/>
        <end position="600"/>
    </location>
</feature>
<name>A0A165AGF6_XYLHT</name>
<keyword evidence="2" id="KW-1133">Transmembrane helix</keyword>
<evidence type="ECO:0000313" key="3">
    <source>
        <dbReference type="EMBL" id="KZF20433.1"/>
    </source>
</evidence>
<feature type="compositionally biased region" description="Polar residues" evidence="1">
    <location>
        <begin position="36"/>
        <end position="63"/>
    </location>
</feature>
<dbReference type="PANTHER" id="PTHR37544:SF1">
    <property type="entry name" value="PHOSPHORIBOSYLAMINOIMIDAZOLE-SUCCINOCARBOXAMIDE SYNTHASE"/>
    <property type="match status" value="1"/>
</dbReference>
<evidence type="ECO:0000256" key="2">
    <source>
        <dbReference type="SAM" id="Phobius"/>
    </source>
</evidence>
<proteinExistence type="predicted"/>
<feature type="transmembrane region" description="Helical" evidence="2">
    <location>
        <begin position="530"/>
        <end position="557"/>
    </location>
</feature>
<dbReference type="Proteomes" id="UP000076632">
    <property type="component" value="Unassembled WGS sequence"/>
</dbReference>
<keyword evidence="2" id="KW-0812">Transmembrane</keyword>
<dbReference type="Pfam" id="PF11915">
    <property type="entry name" value="DUF3433"/>
    <property type="match status" value="2"/>
</dbReference>